<dbReference type="PANTHER" id="PTHR13603:SF1">
    <property type="entry name" value="TRANSMEMBRANE PROTEIN 186"/>
    <property type="match status" value="1"/>
</dbReference>
<dbReference type="PANTHER" id="PTHR13603">
    <property type="entry name" value="TRANSMEMBRANE PROTEIN 186"/>
    <property type="match status" value="1"/>
</dbReference>
<keyword evidence="8 9" id="KW-0472">Membrane</keyword>
<protein>
    <recommendedName>
        <fullName evidence="3">Transmembrane protein 186</fullName>
    </recommendedName>
</protein>
<dbReference type="InterPro" id="IPR026571">
    <property type="entry name" value="Tmem186"/>
</dbReference>
<keyword evidence="4 9" id="KW-0812">Transmembrane</keyword>
<dbReference type="InterPro" id="IPR045325">
    <property type="entry name" value="TMEM70/TMEM186/TMEM223"/>
</dbReference>
<dbReference type="OrthoDB" id="6147888at2759"/>
<evidence type="ECO:0000313" key="11">
    <source>
        <dbReference type="Proteomes" id="UP000887013"/>
    </source>
</evidence>
<dbReference type="AlphaFoldDB" id="A0A8X6NNU3"/>
<evidence type="ECO:0000256" key="5">
    <source>
        <dbReference type="ARBA" id="ARBA00022792"/>
    </source>
</evidence>
<evidence type="ECO:0000313" key="10">
    <source>
        <dbReference type="EMBL" id="GFT23049.1"/>
    </source>
</evidence>
<feature type="transmembrane region" description="Helical" evidence="9">
    <location>
        <begin position="95"/>
        <end position="115"/>
    </location>
</feature>
<proteinExistence type="inferred from homology"/>
<name>A0A8X6NNU3_NEPPI</name>
<keyword evidence="6 9" id="KW-1133">Transmembrane helix</keyword>
<evidence type="ECO:0000256" key="2">
    <source>
        <dbReference type="ARBA" id="ARBA00007020"/>
    </source>
</evidence>
<evidence type="ECO:0000256" key="4">
    <source>
        <dbReference type="ARBA" id="ARBA00022692"/>
    </source>
</evidence>
<keyword evidence="11" id="KW-1185">Reference proteome</keyword>
<evidence type="ECO:0000256" key="9">
    <source>
        <dbReference type="SAM" id="Phobius"/>
    </source>
</evidence>
<evidence type="ECO:0000256" key="7">
    <source>
        <dbReference type="ARBA" id="ARBA00023128"/>
    </source>
</evidence>
<keyword evidence="7" id="KW-0496">Mitochondrion</keyword>
<sequence>MSYFMRIFAIKSCDITSKLLKGRTNTIRCMSREVQNKIHQEKEKLSSTGSWSRIYYFPHIRIAAVLNRFKLYQTAFTLAAVPFSVVMYINGLMELLGIQVVSGCAVAACGTLYLITSFFRKLVGIISISEDQKLVKISHLTFWGRKKDLIVPLEDIVPLTDGSCNPTEVYTKLLRYSTEDFLYFTLKFGKILDKSKFELVFGNMEVFGLKK</sequence>
<feature type="transmembrane region" description="Helical" evidence="9">
    <location>
        <begin position="71"/>
        <end position="89"/>
    </location>
</feature>
<keyword evidence="5" id="KW-0999">Mitochondrion inner membrane</keyword>
<evidence type="ECO:0000256" key="6">
    <source>
        <dbReference type="ARBA" id="ARBA00022989"/>
    </source>
</evidence>
<dbReference type="Proteomes" id="UP000887013">
    <property type="component" value="Unassembled WGS sequence"/>
</dbReference>
<comment type="subcellular location">
    <subcellularLocation>
        <location evidence="1">Mitochondrion inner membrane</location>
        <topology evidence="1">Multi-pass membrane protein</topology>
    </subcellularLocation>
</comment>
<reference evidence="10" key="1">
    <citation type="submission" date="2020-08" db="EMBL/GenBank/DDBJ databases">
        <title>Multicomponent nature underlies the extraordinary mechanical properties of spider dragline silk.</title>
        <authorList>
            <person name="Kono N."/>
            <person name="Nakamura H."/>
            <person name="Mori M."/>
            <person name="Yoshida Y."/>
            <person name="Ohtoshi R."/>
            <person name="Malay A.D."/>
            <person name="Moran D.A.P."/>
            <person name="Tomita M."/>
            <person name="Numata K."/>
            <person name="Arakawa K."/>
        </authorList>
    </citation>
    <scope>NUCLEOTIDE SEQUENCE</scope>
</reference>
<evidence type="ECO:0000256" key="8">
    <source>
        <dbReference type="ARBA" id="ARBA00023136"/>
    </source>
</evidence>
<comment type="caution">
    <text evidence="10">The sequence shown here is derived from an EMBL/GenBank/DDBJ whole genome shotgun (WGS) entry which is preliminary data.</text>
</comment>
<accession>A0A8X6NNU3</accession>
<dbReference type="Pfam" id="PF06979">
    <property type="entry name" value="TMEM70"/>
    <property type="match status" value="1"/>
</dbReference>
<dbReference type="GO" id="GO:0005743">
    <property type="term" value="C:mitochondrial inner membrane"/>
    <property type="evidence" value="ECO:0007669"/>
    <property type="project" value="UniProtKB-SubCell"/>
</dbReference>
<evidence type="ECO:0000256" key="1">
    <source>
        <dbReference type="ARBA" id="ARBA00004448"/>
    </source>
</evidence>
<dbReference type="EMBL" id="BMAW01059831">
    <property type="protein sequence ID" value="GFT23049.1"/>
    <property type="molecule type" value="Genomic_DNA"/>
</dbReference>
<organism evidence="10 11">
    <name type="scientific">Nephila pilipes</name>
    <name type="common">Giant wood spider</name>
    <name type="synonym">Nephila maculata</name>
    <dbReference type="NCBI Taxonomy" id="299642"/>
    <lineage>
        <taxon>Eukaryota</taxon>
        <taxon>Metazoa</taxon>
        <taxon>Ecdysozoa</taxon>
        <taxon>Arthropoda</taxon>
        <taxon>Chelicerata</taxon>
        <taxon>Arachnida</taxon>
        <taxon>Araneae</taxon>
        <taxon>Araneomorphae</taxon>
        <taxon>Entelegynae</taxon>
        <taxon>Araneoidea</taxon>
        <taxon>Nephilidae</taxon>
        <taxon>Nephila</taxon>
    </lineage>
</organism>
<comment type="similarity">
    <text evidence="2">Belongs to the TMEM186 family.</text>
</comment>
<gene>
    <name evidence="10" type="primary">TMEM186</name>
    <name evidence="10" type="ORF">NPIL_520781</name>
</gene>
<evidence type="ECO:0000256" key="3">
    <source>
        <dbReference type="ARBA" id="ARBA00014604"/>
    </source>
</evidence>